<dbReference type="InterPro" id="IPR041223">
    <property type="entry name" value="ApeA_NTD"/>
</dbReference>
<evidence type="ECO:0000259" key="1">
    <source>
        <dbReference type="Pfam" id="PF18862"/>
    </source>
</evidence>
<dbReference type="Pfam" id="PF18862">
    <property type="entry name" value="ApeA_NTD1"/>
    <property type="match status" value="1"/>
</dbReference>
<organism evidence="2 3">
    <name type="scientific">Candidatus Nitrososphaera evergladensis SR1</name>
    <dbReference type="NCBI Taxonomy" id="1459636"/>
    <lineage>
        <taxon>Archaea</taxon>
        <taxon>Nitrososphaerota</taxon>
        <taxon>Nitrososphaeria</taxon>
        <taxon>Nitrososphaerales</taxon>
        <taxon>Nitrososphaeraceae</taxon>
        <taxon>Nitrososphaera</taxon>
    </lineage>
</organism>
<evidence type="ECO:0000313" key="2">
    <source>
        <dbReference type="EMBL" id="AIF82086.1"/>
    </source>
</evidence>
<name>A0A075MKW5_9ARCH</name>
<gene>
    <name evidence="2" type="ORF">NTE_00002</name>
</gene>
<dbReference type="KEGG" id="nev:NTE_00002"/>
<accession>A0A075MKW5</accession>
<protein>
    <recommendedName>
        <fullName evidence="1">ApeA N-terminal domain-containing protein</fullName>
    </recommendedName>
</protein>
<sequence length="187" mass="21339">MFVLDAFEFKGAWWLPDHPDKKIPGVLKFHQSEGAILDLIGSFRTVNDNKTSFETVYGVNTDGKSITLFKVLESNLKFNGAYFSKYISTFIFEGGHFPKYDDIMLKSMSVSYSYLDEWIEISRLHLDDINAKSYTFTYTSPPPVQLGSYNGFDVEVVSSARSDFTLLGQRDFSLKQSLFIKINSTKE</sequence>
<reference evidence="2 3" key="1">
    <citation type="journal article" date="2014" name="PLoS ONE">
        <title>Genome Sequence of Candidatus Nitrososphaera evergladensis from Group I.1b Enriched from Everglades Soil Reveals Novel Genomic Features of the Ammonia-Oxidizing Archaea.</title>
        <authorList>
            <person name="Zhalnina K.V."/>
            <person name="Dias R."/>
            <person name="Leonard M.T."/>
            <person name="Dorr de Quadros P."/>
            <person name="Camargo F.A."/>
            <person name="Drew J.C."/>
            <person name="Farmerie W.G."/>
            <person name="Daroub S.H."/>
            <person name="Triplett E.W."/>
        </authorList>
    </citation>
    <scope>NUCLEOTIDE SEQUENCE [LARGE SCALE GENOMIC DNA]</scope>
    <source>
        <strain evidence="2 3">SR1</strain>
    </source>
</reference>
<dbReference type="STRING" id="1459636.NTE_00002"/>
<keyword evidence="3" id="KW-1185">Reference proteome</keyword>
<dbReference type="AlphaFoldDB" id="A0A075MKW5"/>
<feature type="domain" description="ApeA N-terminal" evidence="1">
    <location>
        <begin position="8"/>
        <end position="186"/>
    </location>
</feature>
<dbReference type="EMBL" id="CP007174">
    <property type="protein sequence ID" value="AIF82086.1"/>
    <property type="molecule type" value="Genomic_DNA"/>
</dbReference>
<proteinExistence type="predicted"/>
<dbReference type="HOGENOM" id="CLU_1444621_0_0_2"/>
<dbReference type="eggNOG" id="arCOG09518">
    <property type="taxonomic scope" value="Archaea"/>
</dbReference>
<evidence type="ECO:0000313" key="3">
    <source>
        <dbReference type="Proteomes" id="UP000028194"/>
    </source>
</evidence>
<dbReference type="Proteomes" id="UP000028194">
    <property type="component" value="Chromosome"/>
</dbReference>